<name>A0A8T0KGS4_PHAAN</name>
<proteinExistence type="predicted"/>
<protein>
    <submittedName>
        <fullName evidence="1">Uncharacterized protein</fullName>
    </submittedName>
</protein>
<gene>
    <name evidence="1" type="ORF">HKW66_Vig0088680</name>
</gene>
<sequence>MDSVPSCFVLQHIRFQLLGLGSIALRIASHLVFGYEAGCNRIHYFILDSSARDLEIFVLMAISLVSLVLQVKEGPMHVVEGVGVFEEEDVEIKFAGKNLLDLRQIQKAITAVNDGQRIEPYLLAWLMKMKGL</sequence>
<accession>A0A8T0KGS4</accession>
<dbReference type="Proteomes" id="UP000743370">
    <property type="component" value="Unassembled WGS sequence"/>
</dbReference>
<reference evidence="1 2" key="1">
    <citation type="submission" date="2020-05" db="EMBL/GenBank/DDBJ databases">
        <title>Vigna angularis (adzuki bean) Var. LongXiaoDou No. 4 denovo assembly.</title>
        <authorList>
            <person name="Xiang H."/>
        </authorList>
    </citation>
    <scope>NUCLEOTIDE SEQUENCE [LARGE SCALE GENOMIC DNA]</scope>
    <source>
        <tissue evidence="1">Leaf</tissue>
    </source>
</reference>
<evidence type="ECO:0000313" key="2">
    <source>
        <dbReference type="Proteomes" id="UP000743370"/>
    </source>
</evidence>
<organism evidence="1 2">
    <name type="scientific">Phaseolus angularis</name>
    <name type="common">Azuki bean</name>
    <name type="synonym">Vigna angularis</name>
    <dbReference type="NCBI Taxonomy" id="3914"/>
    <lineage>
        <taxon>Eukaryota</taxon>
        <taxon>Viridiplantae</taxon>
        <taxon>Streptophyta</taxon>
        <taxon>Embryophyta</taxon>
        <taxon>Tracheophyta</taxon>
        <taxon>Spermatophyta</taxon>
        <taxon>Magnoliopsida</taxon>
        <taxon>eudicotyledons</taxon>
        <taxon>Gunneridae</taxon>
        <taxon>Pentapetalae</taxon>
        <taxon>rosids</taxon>
        <taxon>fabids</taxon>
        <taxon>Fabales</taxon>
        <taxon>Fabaceae</taxon>
        <taxon>Papilionoideae</taxon>
        <taxon>50 kb inversion clade</taxon>
        <taxon>NPAAA clade</taxon>
        <taxon>indigoferoid/millettioid clade</taxon>
        <taxon>Phaseoleae</taxon>
        <taxon>Vigna</taxon>
    </lineage>
</organism>
<comment type="caution">
    <text evidence="1">The sequence shown here is derived from an EMBL/GenBank/DDBJ whole genome shotgun (WGS) entry which is preliminary data.</text>
</comment>
<dbReference type="AlphaFoldDB" id="A0A8T0KGS4"/>
<evidence type="ECO:0000313" key="1">
    <source>
        <dbReference type="EMBL" id="KAG2398651.1"/>
    </source>
</evidence>
<dbReference type="EMBL" id="JABFOF010000004">
    <property type="protein sequence ID" value="KAG2398651.1"/>
    <property type="molecule type" value="Genomic_DNA"/>
</dbReference>